<dbReference type="InterPro" id="IPR014001">
    <property type="entry name" value="Helicase_ATP-bd"/>
</dbReference>
<feature type="region of interest" description="Disordered" evidence="9">
    <location>
        <begin position="35"/>
        <end position="58"/>
    </location>
</feature>
<evidence type="ECO:0000256" key="7">
    <source>
        <dbReference type="ARBA" id="ARBA00022840"/>
    </source>
</evidence>
<dbReference type="Gene3D" id="3.40.50.300">
    <property type="entry name" value="P-loop containing nucleotide triphosphate hydrolases"/>
    <property type="match status" value="1"/>
</dbReference>
<organism evidence="13 14">
    <name type="scientific">Skeletonema marinoi</name>
    <dbReference type="NCBI Taxonomy" id="267567"/>
    <lineage>
        <taxon>Eukaryota</taxon>
        <taxon>Sar</taxon>
        <taxon>Stramenopiles</taxon>
        <taxon>Ochrophyta</taxon>
        <taxon>Bacillariophyta</taxon>
        <taxon>Coscinodiscophyceae</taxon>
        <taxon>Thalassiosirophycidae</taxon>
        <taxon>Thalassiosirales</taxon>
        <taxon>Skeletonemataceae</taxon>
        <taxon>Skeletonema</taxon>
        <taxon>Skeletonema marinoi-dohrnii complex</taxon>
    </lineage>
</organism>
<feature type="compositionally biased region" description="Polar residues" evidence="9">
    <location>
        <begin position="776"/>
        <end position="785"/>
    </location>
</feature>
<keyword evidence="3 8" id="KW-0863">Zinc-finger</keyword>
<dbReference type="Pfam" id="PF00641">
    <property type="entry name" value="Zn_ribbon_RanBP"/>
    <property type="match status" value="1"/>
</dbReference>
<dbReference type="SMART" id="SM00490">
    <property type="entry name" value="HELICc"/>
    <property type="match status" value="1"/>
</dbReference>
<dbReference type="GO" id="GO:0004386">
    <property type="term" value="F:helicase activity"/>
    <property type="evidence" value="ECO:0007669"/>
    <property type="project" value="UniProtKB-KW"/>
</dbReference>
<feature type="compositionally biased region" description="Low complexity" evidence="9">
    <location>
        <begin position="758"/>
        <end position="768"/>
    </location>
</feature>
<keyword evidence="2" id="KW-0547">Nucleotide-binding</keyword>
<dbReference type="GO" id="GO:0004520">
    <property type="term" value="F:DNA endonuclease activity"/>
    <property type="evidence" value="ECO:0007669"/>
    <property type="project" value="TreeGrafter"/>
</dbReference>
<dbReference type="GO" id="GO:0031297">
    <property type="term" value="P:replication fork processing"/>
    <property type="evidence" value="ECO:0007669"/>
    <property type="project" value="TreeGrafter"/>
</dbReference>
<dbReference type="InterPro" id="IPR038718">
    <property type="entry name" value="SNF2-like_sf"/>
</dbReference>
<protein>
    <submittedName>
        <fullName evidence="13">SNF2/RAD54 helicase family protein</fullName>
        <ecNumber evidence="13">3.6.4.-</ecNumber>
    </submittedName>
</protein>
<feature type="region of interest" description="Disordered" evidence="9">
    <location>
        <begin position="758"/>
        <end position="799"/>
    </location>
</feature>
<feature type="compositionally biased region" description="Low complexity" evidence="9">
    <location>
        <begin position="589"/>
        <end position="601"/>
    </location>
</feature>
<feature type="region of interest" description="Disordered" evidence="9">
    <location>
        <begin position="707"/>
        <end position="730"/>
    </location>
</feature>
<sequence>MKAPEDQQDHPHLNTLLNKLRPFQRKAFDFAVNGVIPDEDNKQQKRPPNPSGHQETHVAGAGTGRLLVGDEMGLGKTITSLAIMSAYQQSEWPLLILCPASLRYTWPAEIEKFLPWISSQSTCVVRGADDVTFAQKIVNWRRKKVEQNKPTLKPPYQIVICTYSLLQNRYAVSKALQNCNFECVIADESHNLKQKDSQRCQLALPIMKQSKRLILLSGTPALNRPVELFPQLTALDPTGKMFPGSGNMSYSQYTKRYCNARQTRFGYDVKGISNADELHQCLKKVMLRRLKSQVLQDLPSKQRSIVPVKMKDKDKQQESQYIMEDWSAASKALDGISDLDADDVAHAAKNESRRAMMQAYQASGIAKASAVAEYIIDWLRGCDSSQKLVVFAHHKDVMDCLHEAITKDFKGKLGMIRIDGSVSPLERASRVKKFQTNKGVRLALLSMTAAGVGLTLTAASNIIFAELNWTPGVLAQAEDRCHRIGQANSVNVTYCICKDEDLSIDMVIWKMLSNKTGNLSKIVDGERKGLDAVETSMALNNNREGSNKGVSAEEELVNFFASTKTSQSAKTNTGPPVKGTIQSFFKKQAGAKASSKAPPSGVKKKPKSDGKTSPNSVACISLLDDEKVNCPVCTFQNHSDATICTMCSSPIASSVCSKPKAREQIKQQEWACPACTFSNKNEALACQVCGTARQNESVLGAQGIQPLHLPDQLDSSSDDSESDESVASFYNNRKTTSSDLKDYRECYIENVDAKGIQPLQLPDQLSSSSDDDSDESVTSNHIKQNQCKKKRRSPALSLSQTSTSIASECIDLTQEDECQEKKSPHTEKPRRDYEANVFRFSVSRNSGRIALHLSSTGEPLHVNFDIAQVVTPECSNHLQEVTLSRKSPKKQAVLQFDEGGIKRVLVELDSCSLLPSSTVNLQSTMIDEVKLFVTSYMSLREIEKKAVKDSNEAIAASALTQTASTLLQSTVCGSTERYSNGGQALGAKERAIENQKNNVATDSDKLVLQKLACAWCAAPFQTLNLAVDVDATYCSWKCAEEGRVRRGNMFSSTKIRASLFELERGICQLCKIDAHALFCRMKSLQPAERLNTLLNANWKLPSTKRDRFLQDPRSMTFGKLTISLQLRKVGWQWDGQL</sequence>
<dbReference type="Pfam" id="PF00271">
    <property type="entry name" value="Helicase_C"/>
    <property type="match status" value="1"/>
</dbReference>
<evidence type="ECO:0000256" key="8">
    <source>
        <dbReference type="PROSITE-ProRule" id="PRU00322"/>
    </source>
</evidence>
<dbReference type="SUPFAM" id="SSF90209">
    <property type="entry name" value="Ran binding protein zinc finger-like"/>
    <property type="match status" value="1"/>
</dbReference>
<dbReference type="GO" id="GO:0008270">
    <property type="term" value="F:zinc ion binding"/>
    <property type="evidence" value="ECO:0007669"/>
    <property type="project" value="UniProtKB-KW"/>
</dbReference>
<evidence type="ECO:0000313" key="13">
    <source>
        <dbReference type="EMBL" id="KAK1742857.1"/>
    </source>
</evidence>
<dbReference type="GO" id="GO:0005524">
    <property type="term" value="F:ATP binding"/>
    <property type="evidence" value="ECO:0007669"/>
    <property type="project" value="UniProtKB-KW"/>
</dbReference>
<evidence type="ECO:0000256" key="3">
    <source>
        <dbReference type="ARBA" id="ARBA00022771"/>
    </source>
</evidence>
<dbReference type="GO" id="GO:0043596">
    <property type="term" value="C:nuclear replication fork"/>
    <property type="evidence" value="ECO:0007669"/>
    <property type="project" value="TreeGrafter"/>
</dbReference>
<dbReference type="GO" id="GO:0006281">
    <property type="term" value="P:DNA repair"/>
    <property type="evidence" value="ECO:0007669"/>
    <property type="project" value="TreeGrafter"/>
</dbReference>
<dbReference type="PROSITE" id="PS51194">
    <property type="entry name" value="HELICASE_CTER"/>
    <property type="match status" value="1"/>
</dbReference>
<feature type="domain" description="Helicase ATP-binding" evidence="11">
    <location>
        <begin position="57"/>
        <end position="238"/>
    </location>
</feature>
<dbReference type="PANTHER" id="PTHR45766:SF3">
    <property type="entry name" value="DNA ANNEALING HELICASE AND ENDONUCLEASE ZRANB3"/>
    <property type="match status" value="1"/>
</dbReference>
<keyword evidence="1" id="KW-0479">Metal-binding</keyword>
<dbReference type="PANTHER" id="PTHR45766">
    <property type="entry name" value="DNA ANNEALING HELICASE AND ENDONUCLEASE ZRANB3 FAMILY MEMBER"/>
    <property type="match status" value="1"/>
</dbReference>
<dbReference type="InterPro" id="IPR001876">
    <property type="entry name" value="Znf_RanBP2"/>
</dbReference>
<dbReference type="SMART" id="SM00547">
    <property type="entry name" value="ZnF_RBZ"/>
    <property type="match status" value="2"/>
</dbReference>
<dbReference type="InterPro" id="IPR049730">
    <property type="entry name" value="SNF2/RAD54-like_C"/>
</dbReference>
<name>A0AAD9DD22_9STRA</name>
<evidence type="ECO:0000256" key="2">
    <source>
        <dbReference type="ARBA" id="ARBA00022741"/>
    </source>
</evidence>
<feature type="region of interest" description="Disordered" evidence="9">
    <location>
        <begin position="589"/>
        <end position="614"/>
    </location>
</feature>
<evidence type="ECO:0000259" key="11">
    <source>
        <dbReference type="PROSITE" id="PS51192"/>
    </source>
</evidence>
<keyword evidence="5 13" id="KW-0347">Helicase</keyword>
<feature type="domain" description="Helicase C-terminal" evidence="12">
    <location>
        <begin position="374"/>
        <end position="530"/>
    </location>
</feature>
<dbReference type="InterPro" id="IPR000330">
    <property type="entry name" value="SNF2_N"/>
</dbReference>
<dbReference type="GO" id="GO:0016787">
    <property type="term" value="F:hydrolase activity"/>
    <property type="evidence" value="ECO:0007669"/>
    <property type="project" value="UniProtKB-KW"/>
</dbReference>
<dbReference type="AlphaFoldDB" id="A0AAD9DD22"/>
<keyword evidence="7" id="KW-0067">ATP-binding</keyword>
<dbReference type="InterPro" id="IPR027417">
    <property type="entry name" value="P-loop_NTPase"/>
</dbReference>
<comment type="caution">
    <text evidence="13">The sequence shown here is derived from an EMBL/GenBank/DDBJ whole genome shotgun (WGS) entry which is preliminary data.</text>
</comment>
<evidence type="ECO:0000256" key="9">
    <source>
        <dbReference type="SAM" id="MobiDB-lite"/>
    </source>
</evidence>
<evidence type="ECO:0000259" key="10">
    <source>
        <dbReference type="PROSITE" id="PS50199"/>
    </source>
</evidence>
<dbReference type="Proteomes" id="UP001224775">
    <property type="component" value="Unassembled WGS sequence"/>
</dbReference>
<feature type="domain" description="RanBP2-type" evidence="10">
    <location>
        <begin position="666"/>
        <end position="695"/>
    </location>
</feature>
<dbReference type="Gene3D" id="3.40.50.10810">
    <property type="entry name" value="Tandem AAA-ATPase domain"/>
    <property type="match status" value="1"/>
</dbReference>
<dbReference type="InterPro" id="IPR001650">
    <property type="entry name" value="Helicase_C-like"/>
</dbReference>
<dbReference type="EC" id="3.6.4.-" evidence="13"/>
<reference evidence="13" key="1">
    <citation type="submission" date="2023-06" db="EMBL/GenBank/DDBJ databases">
        <title>Survivors Of The Sea: Transcriptome response of Skeletonema marinoi to long-term dormancy.</title>
        <authorList>
            <person name="Pinder M.I.M."/>
            <person name="Kourtchenko O."/>
            <person name="Robertson E.K."/>
            <person name="Larsson T."/>
            <person name="Maumus F."/>
            <person name="Osuna-Cruz C.M."/>
            <person name="Vancaester E."/>
            <person name="Stenow R."/>
            <person name="Vandepoele K."/>
            <person name="Ploug H."/>
            <person name="Bruchert V."/>
            <person name="Godhe A."/>
            <person name="Topel M."/>
        </authorList>
    </citation>
    <scope>NUCLEOTIDE SEQUENCE</scope>
    <source>
        <strain evidence="13">R05AC</strain>
    </source>
</reference>
<dbReference type="Pfam" id="PF00176">
    <property type="entry name" value="SNF2-rel_dom"/>
    <property type="match status" value="1"/>
</dbReference>
<keyword evidence="14" id="KW-1185">Reference proteome</keyword>
<dbReference type="CDD" id="cd18793">
    <property type="entry name" value="SF2_C_SNF"/>
    <property type="match status" value="1"/>
</dbReference>
<dbReference type="Gene3D" id="2.30.30.380">
    <property type="entry name" value="Zn-finger domain of Sec23/24"/>
    <property type="match status" value="1"/>
</dbReference>
<proteinExistence type="predicted"/>
<evidence type="ECO:0000256" key="5">
    <source>
        <dbReference type="ARBA" id="ARBA00022806"/>
    </source>
</evidence>
<dbReference type="PROSITE" id="PS01358">
    <property type="entry name" value="ZF_RANBP2_1"/>
    <property type="match status" value="1"/>
</dbReference>
<gene>
    <name evidence="13" type="ORF">QTG54_006454</name>
</gene>
<evidence type="ECO:0000256" key="6">
    <source>
        <dbReference type="ARBA" id="ARBA00022833"/>
    </source>
</evidence>
<dbReference type="InterPro" id="IPR036443">
    <property type="entry name" value="Znf_RanBP2_sf"/>
</dbReference>
<accession>A0AAD9DD22</accession>
<dbReference type="SMART" id="SM00487">
    <property type="entry name" value="DEXDc"/>
    <property type="match status" value="1"/>
</dbReference>
<keyword evidence="4 13" id="KW-0378">Hydrolase</keyword>
<evidence type="ECO:0000256" key="4">
    <source>
        <dbReference type="ARBA" id="ARBA00022801"/>
    </source>
</evidence>
<dbReference type="PROSITE" id="PS50199">
    <property type="entry name" value="ZF_RANBP2_2"/>
    <property type="match status" value="1"/>
</dbReference>
<evidence type="ECO:0000256" key="1">
    <source>
        <dbReference type="ARBA" id="ARBA00022723"/>
    </source>
</evidence>
<dbReference type="PROSITE" id="PS51192">
    <property type="entry name" value="HELICASE_ATP_BIND_1"/>
    <property type="match status" value="1"/>
</dbReference>
<evidence type="ECO:0000313" key="14">
    <source>
        <dbReference type="Proteomes" id="UP001224775"/>
    </source>
</evidence>
<dbReference type="EMBL" id="JATAAI010000010">
    <property type="protein sequence ID" value="KAK1742857.1"/>
    <property type="molecule type" value="Genomic_DNA"/>
</dbReference>
<evidence type="ECO:0000259" key="12">
    <source>
        <dbReference type="PROSITE" id="PS51194"/>
    </source>
</evidence>
<dbReference type="SUPFAM" id="SSF52540">
    <property type="entry name" value="P-loop containing nucleoside triphosphate hydrolases"/>
    <property type="match status" value="2"/>
</dbReference>
<keyword evidence="6" id="KW-0862">Zinc</keyword>